<accession>A0A1F6C9S3</accession>
<dbReference type="Proteomes" id="UP000178606">
    <property type="component" value="Unassembled WGS sequence"/>
</dbReference>
<dbReference type="EMBL" id="MFKF01000356">
    <property type="protein sequence ID" value="OGG45924.1"/>
    <property type="molecule type" value="Genomic_DNA"/>
</dbReference>
<evidence type="ECO:0008006" key="4">
    <source>
        <dbReference type="Google" id="ProtNLM"/>
    </source>
</evidence>
<name>A0A1F6C9S3_HANXR</name>
<dbReference type="PANTHER" id="PTHR36111">
    <property type="entry name" value="INNER MEMBRANE PROTEIN-RELATED"/>
    <property type="match status" value="1"/>
</dbReference>
<comment type="caution">
    <text evidence="2">The sequence shown here is derived from an EMBL/GenBank/DDBJ whole genome shotgun (WGS) entry which is preliminary data.</text>
</comment>
<organism evidence="2 3">
    <name type="scientific">Handelsmanbacteria sp. (strain RIFCSPLOWO2_12_FULL_64_10)</name>
    <dbReference type="NCBI Taxonomy" id="1817868"/>
    <lineage>
        <taxon>Bacteria</taxon>
        <taxon>Candidatus Handelsmaniibacteriota</taxon>
    </lineage>
</organism>
<proteinExistence type="predicted"/>
<feature type="transmembrane region" description="Helical" evidence="1">
    <location>
        <begin position="97"/>
        <end position="119"/>
    </location>
</feature>
<evidence type="ECO:0000313" key="3">
    <source>
        <dbReference type="Proteomes" id="UP000178606"/>
    </source>
</evidence>
<dbReference type="AlphaFoldDB" id="A0A1F6C9S3"/>
<keyword evidence="1" id="KW-0472">Membrane</keyword>
<dbReference type="InterPro" id="IPR007563">
    <property type="entry name" value="DUF554"/>
</dbReference>
<dbReference type="Pfam" id="PF04474">
    <property type="entry name" value="DUF554"/>
    <property type="match status" value="1"/>
</dbReference>
<dbReference type="PANTHER" id="PTHR36111:SF2">
    <property type="entry name" value="INNER MEMBRANE PROTEIN"/>
    <property type="match status" value="1"/>
</dbReference>
<evidence type="ECO:0000313" key="2">
    <source>
        <dbReference type="EMBL" id="OGG45924.1"/>
    </source>
</evidence>
<reference evidence="2 3" key="1">
    <citation type="journal article" date="2016" name="Nat. Commun.">
        <title>Thousands of microbial genomes shed light on interconnected biogeochemical processes in an aquifer system.</title>
        <authorList>
            <person name="Anantharaman K."/>
            <person name="Brown C.T."/>
            <person name="Hug L.A."/>
            <person name="Sharon I."/>
            <person name="Castelle C.J."/>
            <person name="Probst A.J."/>
            <person name="Thomas B.C."/>
            <person name="Singh A."/>
            <person name="Wilkins M.J."/>
            <person name="Karaoz U."/>
            <person name="Brodie E.L."/>
            <person name="Williams K.H."/>
            <person name="Hubbard S.S."/>
            <person name="Banfield J.F."/>
        </authorList>
    </citation>
    <scope>NUCLEOTIDE SEQUENCE [LARGE SCALE GENOMIC DNA]</scope>
    <source>
        <strain evidence="3">RIFCSPLOWO2_12_FULL_64_10</strain>
    </source>
</reference>
<feature type="transmembrane region" description="Helical" evidence="1">
    <location>
        <begin position="181"/>
        <end position="200"/>
    </location>
</feature>
<sequence length="230" mass="23435">MTGTLINAASVLAGSAVGLAAGHRLPERLRETVMKGIGLMTLVIGAQMALKTGNVLIVLGGVLVGGVLGASLRLHDGLDAIGDALQRRFASAGDGRFSEAFVTSSLVFCVGPMTVMGAIQDGLTGDYHLLAVKATLDGFASLAFAASLGPGVVASTGTVLAFQGALTLFASQLRDALTSRMIEEMTAAGGVLILGIGFNLLRLDRIRVADFLPALAVAPGIVKAVEMMRG</sequence>
<gene>
    <name evidence="2" type="ORF">A3F84_16975</name>
</gene>
<evidence type="ECO:0000256" key="1">
    <source>
        <dbReference type="SAM" id="Phobius"/>
    </source>
</evidence>
<keyword evidence="1" id="KW-1133">Transmembrane helix</keyword>
<feature type="transmembrane region" description="Helical" evidence="1">
    <location>
        <begin position="56"/>
        <end position="76"/>
    </location>
</feature>
<protein>
    <recommendedName>
        <fullName evidence="4">DUF554 domain-containing protein</fullName>
    </recommendedName>
</protein>
<keyword evidence="1" id="KW-0812">Transmembrane</keyword>
<feature type="transmembrane region" description="Helical" evidence="1">
    <location>
        <begin position="139"/>
        <end position="169"/>
    </location>
</feature>